<dbReference type="PIRSF" id="PIRSF006092">
    <property type="entry name" value="GreA_GreB"/>
    <property type="match status" value="1"/>
</dbReference>
<evidence type="ECO:0000256" key="5">
    <source>
        <dbReference type="SAM" id="MobiDB-lite"/>
    </source>
</evidence>
<dbReference type="AlphaFoldDB" id="A0A2X0QS80"/>
<dbReference type="Pfam" id="PF03449">
    <property type="entry name" value="GreA_GreB_N"/>
    <property type="match status" value="1"/>
</dbReference>
<feature type="compositionally biased region" description="Basic and acidic residues" evidence="5">
    <location>
        <begin position="1"/>
        <end position="10"/>
    </location>
</feature>
<dbReference type="GO" id="GO:0006354">
    <property type="term" value="P:DNA-templated transcription elongation"/>
    <property type="evidence" value="ECO:0007669"/>
    <property type="project" value="TreeGrafter"/>
</dbReference>
<dbReference type="Pfam" id="PF01272">
    <property type="entry name" value="GreA_GreB"/>
    <property type="match status" value="1"/>
</dbReference>
<proteinExistence type="inferred from homology"/>
<dbReference type="HAMAP" id="MF_00105">
    <property type="entry name" value="GreA_GreB"/>
    <property type="match status" value="1"/>
</dbReference>
<feature type="domain" description="Transcription elongation factor GreA/GreB C-terminal" evidence="6">
    <location>
        <begin position="110"/>
        <end position="183"/>
    </location>
</feature>
<dbReference type="InterPro" id="IPR018151">
    <property type="entry name" value="TF_GreA/GreB_CS"/>
</dbReference>
<dbReference type="NCBIfam" id="TIGR01461">
    <property type="entry name" value="greB"/>
    <property type="match status" value="1"/>
</dbReference>
<dbReference type="InterPro" id="IPR023459">
    <property type="entry name" value="Tscrpt_elong_fac_GreA/B_fam"/>
</dbReference>
<dbReference type="PROSITE" id="PS00830">
    <property type="entry name" value="GREAB_2"/>
    <property type="match status" value="1"/>
</dbReference>
<dbReference type="GO" id="GO:0070063">
    <property type="term" value="F:RNA polymerase binding"/>
    <property type="evidence" value="ECO:0007669"/>
    <property type="project" value="InterPro"/>
</dbReference>
<dbReference type="FunFam" id="3.10.50.30:FF:000001">
    <property type="entry name" value="Transcription elongation factor GreA"/>
    <property type="match status" value="1"/>
</dbReference>
<dbReference type="InterPro" id="IPR036805">
    <property type="entry name" value="Tscrpt_elong_fac_GreA/B_N_sf"/>
</dbReference>
<dbReference type="SUPFAM" id="SSF46557">
    <property type="entry name" value="GreA transcript cleavage protein, N-terminal domain"/>
    <property type="match status" value="1"/>
</dbReference>
<dbReference type="InterPro" id="IPR001437">
    <property type="entry name" value="Tscrpt_elong_fac_GreA/B_C"/>
</dbReference>
<evidence type="ECO:0000256" key="3">
    <source>
        <dbReference type="ARBA" id="ARBA00023163"/>
    </source>
</evidence>
<dbReference type="GO" id="GO:0032784">
    <property type="term" value="P:regulation of DNA-templated transcription elongation"/>
    <property type="evidence" value="ECO:0007669"/>
    <property type="project" value="UniProtKB-UniRule"/>
</dbReference>
<keyword evidence="1 4" id="KW-0805">Transcription regulation</keyword>
<comment type="function">
    <text evidence="4">Necessary for efficient RNA polymerase transcription elongation past template-encoded arresting sites. The arresting sites in DNA have the property of trapping a certain fraction of elongating RNA polymerases that pass through, resulting in locked ternary complexes. Cleavage of the nascent transcript by cleavage factors such as GreA or GreB allows the resumption of elongation from the new 3'terminus. GreB releases sequences of up to 9 nucleotides in length.</text>
</comment>
<evidence type="ECO:0000256" key="2">
    <source>
        <dbReference type="ARBA" id="ARBA00023125"/>
    </source>
</evidence>
<name>A0A2X0QS80_9PROT</name>
<dbReference type="PANTHER" id="PTHR30437:SF6">
    <property type="entry name" value="TRANSCRIPTION ELONGATION FACTOR GREB"/>
    <property type="match status" value="1"/>
</dbReference>
<evidence type="ECO:0000256" key="4">
    <source>
        <dbReference type="HAMAP-Rule" id="MF_00930"/>
    </source>
</evidence>
<dbReference type="Gene3D" id="1.10.287.180">
    <property type="entry name" value="Transcription elongation factor, GreA/GreB, N-terminal domain"/>
    <property type="match status" value="1"/>
</dbReference>
<dbReference type="SUPFAM" id="SSF54534">
    <property type="entry name" value="FKBP-like"/>
    <property type="match status" value="1"/>
</dbReference>
<dbReference type="EMBL" id="LS423452">
    <property type="protein sequence ID" value="SPS04923.1"/>
    <property type="molecule type" value="Genomic_DNA"/>
</dbReference>
<dbReference type="PANTHER" id="PTHR30437">
    <property type="entry name" value="TRANSCRIPTION ELONGATION FACTOR GREA"/>
    <property type="match status" value="1"/>
</dbReference>
<accession>A0A2X0QS80</accession>
<dbReference type="InterPro" id="IPR022691">
    <property type="entry name" value="Tscrpt_elong_fac_GreA/B_N"/>
</dbReference>
<dbReference type="Gene3D" id="3.10.50.30">
    <property type="entry name" value="Transcription elongation factor, GreA/GreB, C-terminal domain"/>
    <property type="match status" value="1"/>
</dbReference>
<gene>
    <name evidence="4 8" type="primary">greB</name>
    <name evidence="8" type="ORF">NITFAB_0512</name>
</gene>
<dbReference type="InterPro" id="IPR036953">
    <property type="entry name" value="GreA/GreB_C_sf"/>
</dbReference>
<feature type="region of interest" description="Disordered" evidence="5">
    <location>
        <begin position="1"/>
        <end position="33"/>
    </location>
</feature>
<dbReference type="NCBIfam" id="NF002506">
    <property type="entry name" value="PRK01885.1"/>
    <property type="match status" value="1"/>
</dbReference>
<dbReference type="GO" id="GO:0003677">
    <property type="term" value="F:DNA binding"/>
    <property type="evidence" value="ECO:0007669"/>
    <property type="project" value="UniProtKB-UniRule"/>
</dbReference>
<dbReference type="PROSITE" id="PS00829">
    <property type="entry name" value="GREAB_1"/>
    <property type="match status" value="1"/>
</dbReference>
<evidence type="ECO:0000256" key="1">
    <source>
        <dbReference type="ARBA" id="ARBA00023015"/>
    </source>
</evidence>
<organism evidence="8">
    <name type="scientific">Candidatus Nitrotoga fabula</name>
    <dbReference type="NCBI Taxonomy" id="2182327"/>
    <lineage>
        <taxon>Bacteria</taxon>
        <taxon>Pseudomonadati</taxon>
        <taxon>Pseudomonadota</taxon>
        <taxon>Betaproteobacteria</taxon>
        <taxon>Nitrosomonadales</taxon>
        <taxon>Gallionellaceae</taxon>
        <taxon>Candidatus Nitrotoga</taxon>
    </lineage>
</organism>
<keyword evidence="8" id="KW-0251">Elongation factor</keyword>
<dbReference type="FunFam" id="1.10.287.180:FF:000001">
    <property type="entry name" value="Transcription elongation factor GreA"/>
    <property type="match status" value="1"/>
</dbReference>
<keyword evidence="8" id="KW-0648">Protein biosynthesis</keyword>
<keyword evidence="2 4" id="KW-0238">DNA-binding</keyword>
<dbReference type="HAMAP" id="MF_00930">
    <property type="entry name" value="GreB"/>
    <property type="match status" value="1"/>
</dbReference>
<dbReference type="InterPro" id="IPR028624">
    <property type="entry name" value="Tscrpt_elong_fac_GreA/B"/>
</dbReference>
<evidence type="ECO:0000313" key="8">
    <source>
        <dbReference type="EMBL" id="SPS04923.1"/>
    </source>
</evidence>
<protein>
    <recommendedName>
        <fullName evidence="4">Transcription elongation factor GreB</fullName>
    </recommendedName>
    <alternativeName>
        <fullName evidence="4">Transcript cleavage factor GreB</fullName>
    </alternativeName>
</protein>
<feature type="domain" description="Transcription elongation factor GreA/GreB N-terminal" evidence="7">
    <location>
        <begin position="31"/>
        <end position="101"/>
    </location>
</feature>
<evidence type="ECO:0000259" key="6">
    <source>
        <dbReference type="Pfam" id="PF01272"/>
    </source>
</evidence>
<keyword evidence="3 4" id="KW-0804">Transcription</keyword>
<evidence type="ECO:0000259" key="7">
    <source>
        <dbReference type="Pfam" id="PF03449"/>
    </source>
</evidence>
<dbReference type="GO" id="GO:0003746">
    <property type="term" value="F:translation elongation factor activity"/>
    <property type="evidence" value="ECO:0007669"/>
    <property type="project" value="UniProtKB-KW"/>
</dbReference>
<comment type="similarity">
    <text evidence="4">Belongs to the GreA/GreB family. GreB subfamily.</text>
</comment>
<dbReference type="InterPro" id="IPR006358">
    <property type="entry name" value="Tscrpt_elong_fac_GreB"/>
</dbReference>
<sequence length="190" mass="21288">MSKAFTREIDESRDDEEPQHSSPSLPTGAKNYITPGGYQRLKDELDQLWKTERPALVQTVTWAASNGDRSENADYQYGKKRLREIDRRIRFLSGRLENAVVVDPAQRGSCDQVFFGATVNVLRKNGTEYTCSIVGVDEADASLGRISWVSPLARALLKARIDDVVMLRTPEGEEELTVLGVEYRALHSEG</sequence>
<reference evidence="8" key="1">
    <citation type="submission" date="2018-05" db="EMBL/GenBank/DDBJ databases">
        <authorList>
            <person name="Lanie J.A."/>
            <person name="Ng W.-L."/>
            <person name="Kazmierczak K.M."/>
            <person name="Andrzejewski T.M."/>
            <person name="Davidsen T.M."/>
            <person name="Wayne K.J."/>
            <person name="Tettelin H."/>
            <person name="Glass J.I."/>
            <person name="Rusch D."/>
            <person name="Podicherti R."/>
            <person name="Tsui H.-C.T."/>
            <person name="Winkler M.E."/>
        </authorList>
    </citation>
    <scope>NUCLEOTIDE SEQUENCE</scope>
    <source>
        <strain evidence="8">KNB</strain>
    </source>
</reference>